<evidence type="ECO:0000256" key="1">
    <source>
        <dbReference type="SAM" id="MobiDB-lite"/>
    </source>
</evidence>
<keyword evidence="2" id="KW-1133">Transmembrane helix</keyword>
<gene>
    <name evidence="3" type="ORF">ENS64_12010</name>
</gene>
<accession>A0A7C4QS22</accession>
<reference evidence="3" key="1">
    <citation type="journal article" date="2020" name="mSystems">
        <title>Genome- and Community-Level Interaction Insights into Carbon Utilization and Element Cycling Functions of Hydrothermarchaeota in Hydrothermal Sediment.</title>
        <authorList>
            <person name="Zhou Z."/>
            <person name="Liu Y."/>
            <person name="Xu W."/>
            <person name="Pan J."/>
            <person name="Luo Z.H."/>
            <person name="Li M."/>
        </authorList>
    </citation>
    <scope>NUCLEOTIDE SEQUENCE [LARGE SCALE GENOMIC DNA]</scope>
    <source>
        <strain evidence="3">SpSt-508</strain>
    </source>
</reference>
<keyword evidence="2" id="KW-0472">Membrane</keyword>
<comment type="caution">
    <text evidence="3">The sequence shown here is derived from an EMBL/GenBank/DDBJ whole genome shotgun (WGS) entry which is preliminary data.</text>
</comment>
<evidence type="ECO:0000256" key="2">
    <source>
        <dbReference type="SAM" id="Phobius"/>
    </source>
</evidence>
<sequence length="319" mass="33567">MTTNLRAAAEPSPLRCPACGVPLRLRDKRFVGATFPCPACEEKLALVSAEQDRWVLQLAATVAPPASAKPRRLMAWQLPNVSPLVVAWSVAGLMGMVLVAALWRQASVPPASPPTAGVRPQLAQTDAAAELGASPNDADATPPAQVSTAPPKVHPAAELTEITTPDVSPEVVSTPAASPANELPPAVSRPSESPPATQPLDEAPVSAHSVSLPQTAVPHAPPVPPKVPVEVLLNQRLVSFQQSQPISRKRLLATVEDLLDRPIRVADDVPMEMADRLQTAITLQLEQVTVADLLRAILEGTQLVAACVGDEVQLRAAQP</sequence>
<dbReference type="EMBL" id="DSVQ01000015">
    <property type="protein sequence ID" value="HGT39968.1"/>
    <property type="molecule type" value="Genomic_DNA"/>
</dbReference>
<protein>
    <submittedName>
        <fullName evidence="3">Uncharacterized protein</fullName>
    </submittedName>
</protein>
<proteinExistence type="predicted"/>
<evidence type="ECO:0000313" key="3">
    <source>
        <dbReference type="EMBL" id="HGT39968.1"/>
    </source>
</evidence>
<dbReference type="AlphaFoldDB" id="A0A7C4QS22"/>
<organism evidence="3">
    <name type="scientific">Schlesneria paludicola</name>
    <dbReference type="NCBI Taxonomy" id="360056"/>
    <lineage>
        <taxon>Bacteria</taxon>
        <taxon>Pseudomonadati</taxon>
        <taxon>Planctomycetota</taxon>
        <taxon>Planctomycetia</taxon>
        <taxon>Planctomycetales</taxon>
        <taxon>Planctomycetaceae</taxon>
        <taxon>Schlesneria</taxon>
    </lineage>
</organism>
<name>A0A7C4QS22_9PLAN</name>
<feature type="transmembrane region" description="Helical" evidence="2">
    <location>
        <begin position="81"/>
        <end position="103"/>
    </location>
</feature>
<keyword evidence="2" id="KW-0812">Transmembrane</keyword>
<feature type="region of interest" description="Disordered" evidence="1">
    <location>
        <begin position="132"/>
        <end position="208"/>
    </location>
</feature>